<sequence>MELDEPPRSRLQFPALPTARSDGGDTTNVYSFVQPKININPINSAIGYLSTWPAYGAGQTSIQKHKPCAESDIRTTRLRKQNASAVSKPRYLEKLESYLRIELQSLDSAKVISQELRLQPYRDVFDYFMEDFKTYKPLLCAIKNEYEVTLAHQREEIRSLEPLKAMLVSVSERCDKKIQEIYENEGHEVKSLKIEKDNLLKLINKLKEEKISLQVAKLQEEMEKLYLMYRNESDARKLLIADINELKHQEDLRLAQDHKEQGEDPVTLAVALRVARNDLTRTQVLLNTMKADYGDVVPRRDFENQEKNLAASVKKIELLQKDFSQLQLEHKSLLELNQQVVQQRDSLCNEVEDLETSRTSRPVWEKCVDIFPEDSQRWSELCEGKSTDQLVDILLTELGTRVLKEKDFFPGMGIGDDVPIHLRHEGQVKNLRLSLKEVYGMIKEIWKDKCAIDQQKGKQSSLSEFMINYLQKKFGDASIEWSYSMHNTCRIQLINKQIHSVYRVLVGQMDEDLYCALFHGHEHLLTELTNADSSTIGSLTREQFRLQLRRVFPSKSSDEIQELLDTAVSQLKPGDENIHYKSLFSEDEEGNPSRFILLIQNQFSAERKKYLKELRNKLGNNPVKPEELKAAIVAVDPAIDEETLGRYLSRAFQVSKDQLEVTKPLLLKQLFQNLGAVNVRKTGATAQE</sequence>
<organism evidence="5 6">
    <name type="scientific">Eleutherodactylus coqui</name>
    <name type="common">Puerto Rican coqui</name>
    <dbReference type="NCBI Taxonomy" id="57060"/>
    <lineage>
        <taxon>Eukaryota</taxon>
        <taxon>Metazoa</taxon>
        <taxon>Chordata</taxon>
        <taxon>Craniata</taxon>
        <taxon>Vertebrata</taxon>
        <taxon>Euteleostomi</taxon>
        <taxon>Amphibia</taxon>
        <taxon>Batrachia</taxon>
        <taxon>Anura</taxon>
        <taxon>Neobatrachia</taxon>
        <taxon>Hyloidea</taxon>
        <taxon>Eleutherodactylidae</taxon>
        <taxon>Eleutherodactylinae</taxon>
        <taxon>Eleutherodactylus</taxon>
        <taxon>Eleutherodactylus</taxon>
    </lineage>
</organism>
<evidence type="ECO:0000256" key="3">
    <source>
        <dbReference type="SAM" id="MobiDB-lite"/>
    </source>
</evidence>
<gene>
    <name evidence="5" type="ORF">GDO78_003561</name>
</gene>
<dbReference type="Pfam" id="PF15739">
    <property type="entry name" value="TSNAXIP1_N"/>
    <property type="match status" value="1"/>
</dbReference>
<proteinExistence type="predicted"/>
<keyword evidence="1 2" id="KW-0175">Coiled coil</keyword>
<evidence type="ECO:0000256" key="1">
    <source>
        <dbReference type="ARBA" id="ARBA00023054"/>
    </source>
</evidence>
<dbReference type="OrthoDB" id="261426at2759"/>
<dbReference type="EMBL" id="WNTK01000012">
    <property type="protein sequence ID" value="KAG9475160.1"/>
    <property type="molecule type" value="Genomic_DNA"/>
</dbReference>
<accession>A0A8J6K1A0</accession>
<dbReference type="Proteomes" id="UP000770717">
    <property type="component" value="Unassembled WGS sequence"/>
</dbReference>
<name>A0A8J6K1A0_ELECQ</name>
<dbReference type="AlphaFoldDB" id="A0A8J6K1A0"/>
<evidence type="ECO:0000256" key="2">
    <source>
        <dbReference type="SAM" id="Coils"/>
    </source>
</evidence>
<evidence type="ECO:0000259" key="4">
    <source>
        <dbReference type="Pfam" id="PF15739"/>
    </source>
</evidence>
<evidence type="ECO:0000313" key="6">
    <source>
        <dbReference type="Proteomes" id="UP000770717"/>
    </source>
</evidence>
<dbReference type="PANTHER" id="PTHR16306">
    <property type="entry name" value="TRANSLIN-ASSOCIATED FACTOR X-INTERACTING PROTEIN 1"/>
    <property type="match status" value="1"/>
</dbReference>
<protein>
    <recommendedName>
        <fullName evidence="4">Translin-associated factor X-interacting protein 1 N-terminal domain-containing protein</fullName>
    </recommendedName>
</protein>
<feature type="coiled-coil region" evidence="2">
    <location>
        <begin position="302"/>
        <end position="357"/>
    </location>
</feature>
<feature type="region of interest" description="Disordered" evidence="3">
    <location>
        <begin position="1"/>
        <end position="24"/>
    </location>
</feature>
<keyword evidence="6" id="KW-1185">Reference proteome</keyword>
<dbReference type="GO" id="GO:0005737">
    <property type="term" value="C:cytoplasm"/>
    <property type="evidence" value="ECO:0007669"/>
    <property type="project" value="TreeGrafter"/>
</dbReference>
<reference evidence="5" key="1">
    <citation type="thesis" date="2020" institute="ProQuest LLC" country="789 East Eisenhower Parkway, Ann Arbor, MI, USA">
        <title>Comparative Genomics and Chromosome Evolution.</title>
        <authorList>
            <person name="Mudd A.B."/>
        </authorList>
    </citation>
    <scope>NUCLEOTIDE SEQUENCE</scope>
    <source>
        <strain evidence="5">HN-11 Male</strain>
        <tissue evidence="5">Kidney and liver</tissue>
    </source>
</reference>
<feature type="coiled-coil region" evidence="2">
    <location>
        <begin position="189"/>
        <end position="235"/>
    </location>
</feature>
<dbReference type="InterPro" id="IPR032755">
    <property type="entry name" value="TSNAXIP1_N"/>
</dbReference>
<comment type="caution">
    <text evidence="5">The sequence shown here is derived from an EMBL/GenBank/DDBJ whole genome shotgun (WGS) entry which is preliminary data.</text>
</comment>
<evidence type="ECO:0000313" key="5">
    <source>
        <dbReference type="EMBL" id="KAG9475160.1"/>
    </source>
</evidence>
<feature type="domain" description="Translin-associated factor X-interacting protein 1 N-terminal" evidence="4">
    <location>
        <begin position="96"/>
        <end position="207"/>
    </location>
</feature>
<dbReference type="PANTHER" id="PTHR16306:SF0">
    <property type="entry name" value="TRANSLIN-ASSOCIATED FACTOR X-INTERACTING PROTEIN 1"/>
    <property type="match status" value="1"/>
</dbReference>